<name>A0A221M7H9_9BACI</name>
<protein>
    <submittedName>
        <fullName evidence="1">Transcriptional regulator</fullName>
    </submittedName>
</protein>
<dbReference type="KEGG" id="vne:CFK40_00435"/>
<dbReference type="PROSITE" id="PS51343">
    <property type="entry name" value="PII_GLNB_DOM"/>
    <property type="match status" value="1"/>
</dbReference>
<reference evidence="1 2" key="1">
    <citation type="journal article" date="2003" name="Int. J. Syst. Evol. Microbiol.">
        <title>Virgibacillus carmonensis sp. nov., Virgibacillus necropolis sp. nov. and Virgibacillus picturae sp. nov., three novel species isolated from deteriorated mural paintings, transfer of the species of the genus salibacillus to Virgibacillus, as Virgibacillus marismortui comb. nov. and Virgibacillus salexigens comb. nov., and emended description of the genus Virgibacillus.</title>
        <authorList>
            <person name="Heyrman J."/>
            <person name="Logan N.A."/>
            <person name="Busse H.J."/>
            <person name="Balcaen A."/>
            <person name="Lebbe L."/>
            <person name="Rodriguez-Diaz M."/>
            <person name="Swings J."/>
            <person name="De Vos P."/>
        </authorList>
    </citation>
    <scope>NUCLEOTIDE SEQUENCE [LARGE SCALE GENOMIC DNA]</scope>
    <source>
        <strain evidence="1 2">LMG 19488</strain>
    </source>
</reference>
<dbReference type="InterPro" id="IPR011322">
    <property type="entry name" value="N-reg_PII-like_a/b"/>
</dbReference>
<evidence type="ECO:0000313" key="1">
    <source>
        <dbReference type="EMBL" id="ASN03597.1"/>
    </source>
</evidence>
<dbReference type="EMBL" id="CP022437">
    <property type="protein sequence ID" value="ASN03597.1"/>
    <property type="molecule type" value="Genomic_DNA"/>
</dbReference>
<dbReference type="InterPro" id="IPR002187">
    <property type="entry name" value="N-reg_PII"/>
</dbReference>
<dbReference type="SUPFAM" id="SSF54913">
    <property type="entry name" value="GlnB-like"/>
    <property type="match status" value="2"/>
</dbReference>
<dbReference type="OrthoDB" id="9803021at2"/>
<dbReference type="GO" id="GO:0030234">
    <property type="term" value="F:enzyme regulator activity"/>
    <property type="evidence" value="ECO:0007669"/>
    <property type="project" value="InterPro"/>
</dbReference>
<dbReference type="Pfam" id="PF00543">
    <property type="entry name" value="P-II"/>
    <property type="match status" value="1"/>
</dbReference>
<dbReference type="Proteomes" id="UP000204391">
    <property type="component" value="Chromosome"/>
</dbReference>
<dbReference type="AlphaFoldDB" id="A0A221M7H9"/>
<dbReference type="InterPro" id="IPR015867">
    <property type="entry name" value="N-reg_PII/ATP_PRibTrfase_C"/>
</dbReference>
<dbReference type="GO" id="GO:0006808">
    <property type="term" value="P:regulation of nitrogen utilization"/>
    <property type="evidence" value="ECO:0007669"/>
    <property type="project" value="InterPro"/>
</dbReference>
<dbReference type="Gene3D" id="3.30.70.120">
    <property type="match status" value="2"/>
</dbReference>
<gene>
    <name evidence="1" type="ORF">CFK40_00435</name>
</gene>
<organism evidence="1 2">
    <name type="scientific">Virgibacillus necropolis</name>
    <dbReference type="NCBI Taxonomy" id="163877"/>
    <lineage>
        <taxon>Bacteria</taxon>
        <taxon>Bacillati</taxon>
        <taxon>Bacillota</taxon>
        <taxon>Bacilli</taxon>
        <taxon>Bacillales</taxon>
        <taxon>Bacillaceae</taxon>
        <taxon>Virgibacillus</taxon>
    </lineage>
</organism>
<proteinExistence type="predicted"/>
<dbReference type="RefSeq" id="WP_089530171.1">
    <property type="nucleotide sequence ID" value="NZ_CP022437.1"/>
</dbReference>
<sequence length="222" mass="24284">MSSNTEMADYELVCIIVNFGLGSKVMHTAKKHGISGGTVLLGKGTLKNHLLKFLAITDVRKEVVLMVSDKKKVSQALEQLDKKFKFTKPNHGIAFTTSVSHVLGARSCKSDHIKEGRGAENKMYHSITVIIEKGDAEYVIEAATEAGSKGGTIINARGSGIHETSKLFSMEIEPEKEVVMILSEKESTEAIVSSIRKKLKIDEPGNGIIFIQDVNNTYGLYE</sequence>
<dbReference type="SMART" id="SM00938">
    <property type="entry name" value="P-II"/>
    <property type="match status" value="1"/>
</dbReference>
<keyword evidence="2" id="KW-1185">Reference proteome</keyword>
<evidence type="ECO:0000313" key="2">
    <source>
        <dbReference type="Proteomes" id="UP000204391"/>
    </source>
</evidence>
<accession>A0A221M7H9</accession>